<dbReference type="Proteomes" id="UP001302812">
    <property type="component" value="Unassembled WGS sequence"/>
</dbReference>
<dbReference type="EMBL" id="MU853391">
    <property type="protein sequence ID" value="KAK4106984.1"/>
    <property type="molecule type" value="Genomic_DNA"/>
</dbReference>
<dbReference type="RefSeq" id="XP_064664554.1">
    <property type="nucleotide sequence ID" value="XM_064816461.1"/>
</dbReference>
<reference evidence="1" key="2">
    <citation type="submission" date="2023-05" db="EMBL/GenBank/DDBJ databases">
        <authorList>
            <consortium name="Lawrence Berkeley National Laboratory"/>
            <person name="Steindorff A."/>
            <person name="Hensen N."/>
            <person name="Bonometti L."/>
            <person name="Westerberg I."/>
            <person name="Brannstrom I.O."/>
            <person name="Guillou S."/>
            <person name="Cros-Aarteil S."/>
            <person name="Calhoun S."/>
            <person name="Haridas S."/>
            <person name="Kuo A."/>
            <person name="Mondo S."/>
            <person name="Pangilinan J."/>
            <person name="Riley R."/>
            <person name="Labutti K."/>
            <person name="Andreopoulos B."/>
            <person name="Lipzen A."/>
            <person name="Chen C."/>
            <person name="Yanf M."/>
            <person name="Daum C."/>
            <person name="Ng V."/>
            <person name="Clum A."/>
            <person name="Ohm R."/>
            <person name="Martin F."/>
            <person name="Silar P."/>
            <person name="Natvig D."/>
            <person name="Lalanne C."/>
            <person name="Gautier V."/>
            <person name="Ament-Velasquez S.L."/>
            <person name="Kruys A."/>
            <person name="Hutchinson M.I."/>
            <person name="Powell A.J."/>
            <person name="Barry K."/>
            <person name="Miller A.N."/>
            <person name="Grigoriev I.V."/>
            <person name="Debuchy R."/>
            <person name="Gladieux P."/>
            <person name="Thoren M.H."/>
            <person name="Johannesson H."/>
        </authorList>
    </citation>
    <scope>NUCLEOTIDE SEQUENCE</scope>
    <source>
        <strain evidence="1">CBS 508.74</strain>
    </source>
</reference>
<keyword evidence="2" id="KW-1185">Reference proteome</keyword>
<accession>A0AAN6QDW7</accession>
<reference evidence="1" key="1">
    <citation type="journal article" date="2023" name="Mol. Phylogenet. Evol.">
        <title>Genome-scale phylogeny and comparative genomics of the fungal order Sordariales.</title>
        <authorList>
            <person name="Hensen N."/>
            <person name="Bonometti L."/>
            <person name="Westerberg I."/>
            <person name="Brannstrom I.O."/>
            <person name="Guillou S."/>
            <person name="Cros-Aarteil S."/>
            <person name="Calhoun S."/>
            <person name="Haridas S."/>
            <person name="Kuo A."/>
            <person name="Mondo S."/>
            <person name="Pangilinan J."/>
            <person name="Riley R."/>
            <person name="LaButti K."/>
            <person name="Andreopoulos B."/>
            <person name="Lipzen A."/>
            <person name="Chen C."/>
            <person name="Yan M."/>
            <person name="Daum C."/>
            <person name="Ng V."/>
            <person name="Clum A."/>
            <person name="Steindorff A."/>
            <person name="Ohm R.A."/>
            <person name="Martin F."/>
            <person name="Silar P."/>
            <person name="Natvig D.O."/>
            <person name="Lalanne C."/>
            <person name="Gautier V."/>
            <person name="Ament-Velasquez S.L."/>
            <person name="Kruys A."/>
            <person name="Hutchinson M.I."/>
            <person name="Powell A.J."/>
            <person name="Barry K."/>
            <person name="Miller A.N."/>
            <person name="Grigoriev I.V."/>
            <person name="Debuchy R."/>
            <person name="Gladieux P."/>
            <person name="Hiltunen Thoren M."/>
            <person name="Johannesson H."/>
        </authorList>
    </citation>
    <scope>NUCLEOTIDE SEQUENCE</scope>
    <source>
        <strain evidence="1">CBS 508.74</strain>
    </source>
</reference>
<dbReference type="AlphaFoldDB" id="A0AAN6QDW7"/>
<dbReference type="GeneID" id="89940586"/>
<evidence type="ECO:0000313" key="2">
    <source>
        <dbReference type="Proteomes" id="UP001302812"/>
    </source>
</evidence>
<organism evidence="1 2">
    <name type="scientific">Canariomyces notabilis</name>
    <dbReference type="NCBI Taxonomy" id="2074819"/>
    <lineage>
        <taxon>Eukaryota</taxon>
        <taxon>Fungi</taxon>
        <taxon>Dikarya</taxon>
        <taxon>Ascomycota</taxon>
        <taxon>Pezizomycotina</taxon>
        <taxon>Sordariomycetes</taxon>
        <taxon>Sordariomycetidae</taxon>
        <taxon>Sordariales</taxon>
        <taxon>Chaetomiaceae</taxon>
        <taxon>Canariomyces</taxon>
    </lineage>
</organism>
<comment type="caution">
    <text evidence="1">The sequence shown here is derived from an EMBL/GenBank/DDBJ whole genome shotgun (WGS) entry which is preliminary data.</text>
</comment>
<evidence type="ECO:0000313" key="1">
    <source>
        <dbReference type="EMBL" id="KAK4106984.1"/>
    </source>
</evidence>
<gene>
    <name evidence="1" type="ORF">N656DRAFT_785811</name>
</gene>
<name>A0AAN6QDW7_9PEZI</name>
<protein>
    <submittedName>
        <fullName evidence="1">Uncharacterized protein</fullName>
    </submittedName>
</protein>
<proteinExistence type="predicted"/>
<sequence length="58" mass="7200">MEHSASLPYYQFIAQYYKELERLFEADRNRIYKYPPSLDSIYKHAHFNIKMRWIEQGI</sequence>